<evidence type="ECO:0000256" key="1">
    <source>
        <dbReference type="SAM" id="MobiDB-lite"/>
    </source>
</evidence>
<feature type="region of interest" description="Disordered" evidence="1">
    <location>
        <begin position="398"/>
        <end position="421"/>
    </location>
</feature>
<gene>
    <name evidence="2" type="ORF">MM171A00780_0019</name>
</gene>
<protein>
    <recommendedName>
        <fullName evidence="3">Portal protein</fullName>
    </recommendedName>
</protein>
<accession>A0A6M3LWZ7</accession>
<feature type="compositionally biased region" description="Polar residues" evidence="1">
    <location>
        <begin position="404"/>
        <end position="421"/>
    </location>
</feature>
<dbReference type="AlphaFoldDB" id="A0A6M3LWZ7"/>
<evidence type="ECO:0008006" key="3">
    <source>
        <dbReference type="Google" id="ProtNLM"/>
    </source>
</evidence>
<dbReference type="EMBL" id="MT143673">
    <property type="protein sequence ID" value="QJA99910.1"/>
    <property type="molecule type" value="Genomic_DNA"/>
</dbReference>
<proteinExistence type="predicted"/>
<organism evidence="2">
    <name type="scientific">viral metagenome</name>
    <dbReference type="NCBI Taxonomy" id="1070528"/>
    <lineage>
        <taxon>unclassified sequences</taxon>
        <taxon>metagenomes</taxon>
        <taxon>organismal metagenomes</taxon>
    </lineage>
</organism>
<name>A0A6M3LWZ7_9ZZZZ</name>
<reference evidence="2" key="1">
    <citation type="submission" date="2020-03" db="EMBL/GenBank/DDBJ databases">
        <title>The deep terrestrial virosphere.</title>
        <authorList>
            <person name="Holmfeldt K."/>
            <person name="Nilsson E."/>
            <person name="Simone D."/>
            <person name="Lopez-Fernandez M."/>
            <person name="Wu X."/>
            <person name="de Brujin I."/>
            <person name="Lundin D."/>
            <person name="Andersson A."/>
            <person name="Bertilsson S."/>
            <person name="Dopson M."/>
        </authorList>
    </citation>
    <scope>NUCLEOTIDE SEQUENCE</scope>
    <source>
        <strain evidence="2">MM171A00780</strain>
    </source>
</reference>
<evidence type="ECO:0000313" key="2">
    <source>
        <dbReference type="EMBL" id="QJA99910.1"/>
    </source>
</evidence>
<sequence length="421" mass="48041">MNMPTTLANFLQRDFWINRNKELSRKSVVLTRQIASLQNEIQASFDVTTNLTNTTNTHYIGNPYTTYDTQVTQLGKLYDNLAPWGCMITKNIIDIRTAFSVGEGVDVKKREGFKGTAEKELEWVEDFMQFNNLDEEMPQEYAKEAEIEGKILLRFLVDTNVRKIRLVHVPWRKFKYEISTPDWDFYNYTKAEYIGSGKTGVGFNLPPEWFVYKRFGGSADKVNETPSKTAFVLREIEDLDKAIWDWRKINKLFSMPTPVITCPDKHTATEVNARLDEINWRIGMMLILGGQDVKFELVGWKGDGYTTIKEETQTLVKTISGTTGIPVHFFGYPELLSNRDTAENLGELIALSTSKERRTWIGAYEEVFQKAMIISNTAFGTNLNPHAIDATIKETKIGEKDETVSNSNNTSSGQEPNRGNN</sequence>